<dbReference type="RefSeq" id="WP_014433817.1">
    <property type="nucleotide sequence ID" value="NC_017079.1"/>
</dbReference>
<dbReference type="Proteomes" id="UP000007880">
    <property type="component" value="Chromosome"/>
</dbReference>
<evidence type="ECO:0000313" key="1">
    <source>
        <dbReference type="EMBL" id="BAM00587.1"/>
    </source>
</evidence>
<organism evidence="1 2">
    <name type="scientific">Caldilinea aerophila (strain DSM 14535 / JCM 11387 / NBRC 104270 / STL-6-O1)</name>
    <dbReference type="NCBI Taxonomy" id="926550"/>
    <lineage>
        <taxon>Bacteria</taxon>
        <taxon>Bacillati</taxon>
        <taxon>Chloroflexota</taxon>
        <taxon>Caldilineae</taxon>
        <taxon>Caldilineales</taxon>
        <taxon>Caldilineaceae</taxon>
        <taxon>Caldilinea</taxon>
    </lineage>
</organism>
<dbReference type="AlphaFoldDB" id="I0I5P9"/>
<evidence type="ECO:0000313" key="2">
    <source>
        <dbReference type="Proteomes" id="UP000007880"/>
    </source>
</evidence>
<reference evidence="1 2" key="1">
    <citation type="submission" date="2012-02" db="EMBL/GenBank/DDBJ databases">
        <title>Complete genome sequence of Caldilinea aerophila DSM 14535 (= NBRC 102666).</title>
        <authorList>
            <person name="Oguchi A."/>
            <person name="Hosoyama A."/>
            <person name="Sekine M."/>
            <person name="Fukai R."/>
            <person name="Kato Y."/>
            <person name="Nakamura S."/>
            <person name="Hanada S."/>
            <person name="Yamazaki S."/>
            <person name="Fujita N."/>
        </authorList>
    </citation>
    <scope>NUCLEOTIDE SEQUENCE [LARGE SCALE GENOMIC DNA]</scope>
    <source>
        <strain evidence="2">DSM 14535 / JCM 11387 / NBRC 104270 / STL-6-O1</strain>
    </source>
</reference>
<dbReference type="HOGENOM" id="CLU_2822349_0_0_0"/>
<dbReference type="OrthoDB" id="3078651at2"/>
<dbReference type="EMBL" id="AP012337">
    <property type="protein sequence ID" value="BAM00587.1"/>
    <property type="molecule type" value="Genomic_DNA"/>
</dbReference>
<name>I0I5P9_CALAS</name>
<proteinExistence type="predicted"/>
<keyword evidence="2" id="KW-1185">Reference proteome</keyword>
<gene>
    <name evidence="1" type="ordered locus">CLDAP_25470</name>
</gene>
<sequence length="76" mass="8639">MSPQTYLPEETVVRRGLEALMAALGPVETARFLSLPRSRYADYVEWHRQWQAQLDPQRFFDDVFGPLPGSDQGGEG</sequence>
<protein>
    <submittedName>
        <fullName evidence="1">Uncharacterized protein</fullName>
    </submittedName>
</protein>
<dbReference type="KEGG" id="cap:CLDAP_25470"/>
<dbReference type="eggNOG" id="ENOG5030TRT">
    <property type="taxonomic scope" value="Bacteria"/>
</dbReference>
<accession>I0I5P9</accession>